<keyword evidence="2" id="KW-1185">Reference proteome</keyword>
<dbReference type="HOGENOM" id="CLU_2423019_0_0_4"/>
<sequence length="91" mass="10233">MLQSAQLFLQLLIMQVQQRKSVLELVCNFNQFLVMLLQFGSGGAVLSLGVHVACLENLVWGALRFVRLLCVVQFLVLLKPLGNRSIKNEYA</sequence>
<name>C4GKK2_9NEIS</name>
<comment type="caution">
    <text evidence="1">The sequence shown here is derived from an EMBL/GenBank/DDBJ whole genome shotgun (WGS) entry which is preliminary data.</text>
</comment>
<dbReference type="Proteomes" id="UP000003009">
    <property type="component" value="Unassembled WGS sequence"/>
</dbReference>
<proteinExistence type="predicted"/>
<dbReference type="EMBL" id="ACJW02000003">
    <property type="protein sequence ID" value="EEP67261.1"/>
    <property type="molecule type" value="Genomic_DNA"/>
</dbReference>
<organism evidence="1 2">
    <name type="scientific">Kingella oralis ATCC 51147</name>
    <dbReference type="NCBI Taxonomy" id="629741"/>
    <lineage>
        <taxon>Bacteria</taxon>
        <taxon>Pseudomonadati</taxon>
        <taxon>Pseudomonadota</taxon>
        <taxon>Betaproteobacteria</taxon>
        <taxon>Neisseriales</taxon>
        <taxon>Neisseriaceae</taxon>
        <taxon>Kingella</taxon>
    </lineage>
</organism>
<protein>
    <submittedName>
        <fullName evidence="1">Uncharacterized protein</fullName>
    </submittedName>
</protein>
<evidence type="ECO:0000313" key="2">
    <source>
        <dbReference type="Proteomes" id="UP000003009"/>
    </source>
</evidence>
<evidence type="ECO:0000313" key="1">
    <source>
        <dbReference type="EMBL" id="EEP67261.1"/>
    </source>
</evidence>
<accession>C4GKK2</accession>
<dbReference type="STRING" id="629741.GCWU000324_01505"/>
<gene>
    <name evidence="1" type="ORF">GCWU000324_01505</name>
</gene>
<reference evidence="1" key="1">
    <citation type="submission" date="2009-04" db="EMBL/GenBank/DDBJ databases">
        <authorList>
            <person name="Weinstock G."/>
            <person name="Sodergren E."/>
            <person name="Clifton S."/>
            <person name="Fulton L."/>
            <person name="Fulton B."/>
            <person name="Courtney L."/>
            <person name="Fronick C."/>
            <person name="Harrison M."/>
            <person name="Strong C."/>
            <person name="Farmer C."/>
            <person name="Delahaunty K."/>
            <person name="Markovic C."/>
            <person name="Hall O."/>
            <person name="Minx P."/>
            <person name="Tomlinson C."/>
            <person name="Mitreva M."/>
            <person name="Nelson J."/>
            <person name="Hou S."/>
            <person name="Wollam A."/>
            <person name="Pepin K.H."/>
            <person name="Johnson M."/>
            <person name="Bhonagiri V."/>
            <person name="Nash W.E."/>
            <person name="Warren W."/>
            <person name="Chinwalla A."/>
            <person name="Mardis E.R."/>
            <person name="Wilson R.K."/>
        </authorList>
    </citation>
    <scope>NUCLEOTIDE SEQUENCE [LARGE SCALE GENOMIC DNA]</scope>
    <source>
        <strain evidence="1">ATCC 51147</strain>
    </source>
</reference>
<dbReference type="AlphaFoldDB" id="C4GKK2"/>